<evidence type="ECO:0000256" key="12">
    <source>
        <dbReference type="SAM" id="Coils"/>
    </source>
</evidence>
<evidence type="ECO:0000256" key="10">
    <source>
        <dbReference type="ARBA" id="ARBA00023136"/>
    </source>
</evidence>
<keyword evidence="4 13" id="KW-0812">Transmembrane</keyword>
<protein>
    <submittedName>
        <fullName evidence="14">Prolactin regulatory element-binding protein</fullName>
    </submittedName>
</protein>
<dbReference type="GO" id="GO:0015031">
    <property type="term" value="P:protein transport"/>
    <property type="evidence" value="ECO:0007669"/>
    <property type="project" value="UniProtKB-KW"/>
</dbReference>
<keyword evidence="7" id="KW-0931">ER-Golgi transport</keyword>
<evidence type="ECO:0000256" key="13">
    <source>
        <dbReference type="SAM" id="Phobius"/>
    </source>
</evidence>
<comment type="caution">
    <text evidence="14">The sequence shown here is derived from an EMBL/GenBank/DDBJ whole genome shotgun (WGS) entry which is preliminary data.</text>
</comment>
<evidence type="ECO:0000256" key="11">
    <source>
        <dbReference type="PROSITE-ProRule" id="PRU00221"/>
    </source>
</evidence>
<organism evidence="14 15">
    <name type="scientific">Acropora cervicornis</name>
    <name type="common">Staghorn coral</name>
    <dbReference type="NCBI Taxonomy" id="6130"/>
    <lineage>
        <taxon>Eukaryota</taxon>
        <taxon>Metazoa</taxon>
        <taxon>Cnidaria</taxon>
        <taxon>Anthozoa</taxon>
        <taxon>Hexacorallia</taxon>
        <taxon>Scleractinia</taxon>
        <taxon>Astrocoeniina</taxon>
        <taxon>Acroporidae</taxon>
        <taxon>Acropora</taxon>
    </lineage>
</organism>
<dbReference type="EMBL" id="JARQWQ010000001">
    <property type="protein sequence ID" value="KAK2574043.1"/>
    <property type="molecule type" value="Genomic_DNA"/>
</dbReference>
<keyword evidence="9 13" id="KW-1133">Transmembrane helix</keyword>
<evidence type="ECO:0000256" key="6">
    <source>
        <dbReference type="ARBA" id="ARBA00022824"/>
    </source>
</evidence>
<dbReference type="SUPFAM" id="SSF50978">
    <property type="entry name" value="WD40 repeat-like"/>
    <property type="match status" value="1"/>
</dbReference>
<dbReference type="PROSITE" id="PS50082">
    <property type="entry name" value="WD_REPEATS_2"/>
    <property type="match status" value="1"/>
</dbReference>
<evidence type="ECO:0000256" key="1">
    <source>
        <dbReference type="ARBA" id="ARBA00004389"/>
    </source>
</evidence>
<feature type="transmembrane region" description="Helical" evidence="13">
    <location>
        <begin position="363"/>
        <end position="386"/>
    </location>
</feature>
<keyword evidence="3 11" id="KW-0853">WD repeat</keyword>
<accession>A0AAD9R718</accession>
<evidence type="ECO:0000256" key="3">
    <source>
        <dbReference type="ARBA" id="ARBA00022574"/>
    </source>
</evidence>
<dbReference type="PANTHER" id="PTHR23284:SF0">
    <property type="entry name" value="PROLACTIN REGULATORY ELEMENT-BINDING PROTEIN"/>
    <property type="match status" value="1"/>
</dbReference>
<comment type="subcellular location">
    <subcellularLocation>
        <location evidence="1">Endoplasmic reticulum membrane</location>
        <topology evidence="1">Single-pass membrane protein</topology>
    </subcellularLocation>
</comment>
<name>A0AAD9R718_ACRCE</name>
<dbReference type="Gene3D" id="2.130.10.10">
    <property type="entry name" value="YVTN repeat-like/Quinoprotein amine dehydrogenase"/>
    <property type="match status" value="1"/>
</dbReference>
<evidence type="ECO:0000313" key="15">
    <source>
        <dbReference type="Proteomes" id="UP001249851"/>
    </source>
</evidence>
<evidence type="ECO:0000256" key="2">
    <source>
        <dbReference type="ARBA" id="ARBA00022448"/>
    </source>
</evidence>
<dbReference type="GO" id="GO:0003400">
    <property type="term" value="P:regulation of COPII vesicle coating"/>
    <property type="evidence" value="ECO:0007669"/>
    <property type="project" value="TreeGrafter"/>
</dbReference>
<keyword evidence="8" id="KW-0653">Protein transport</keyword>
<feature type="coiled-coil region" evidence="12">
    <location>
        <begin position="88"/>
        <end position="115"/>
    </location>
</feature>
<dbReference type="PROSITE" id="PS50294">
    <property type="entry name" value="WD_REPEATS_REGION"/>
    <property type="match status" value="1"/>
</dbReference>
<dbReference type="GO" id="GO:0005789">
    <property type="term" value="C:endoplasmic reticulum membrane"/>
    <property type="evidence" value="ECO:0007669"/>
    <property type="project" value="UniProtKB-SubCell"/>
</dbReference>
<dbReference type="PANTHER" id="PTHR23284">
    <property type="entry name" value="PROLACTIN REGULATORY ELEMENT BINDING PROTEIN"/>
    <property type="match status" value="1"/>
</dbReference>
<keyword evidence="15" id="KW-1185">Reference proteome</keyword>
<evidence type="ECO:0000256" key="9">
    <source>
        <dbReference type="ARBA" id="ARBA00022989"/>
    </source>
</evidence>
<dbReference type="GO" id="GO:0005085">
    <property type="term" value="F:guanyl-nucleotide exchange factor activity"/>
    <property type="evidence" value="ECO:0007669"/>
    <property type="project" value="InterPro"/>
</dbReference>
<reference evidence="14" key="2">
    <citation type="journal article" date="2023" name="Science">
        <title>Genomic signatures of disease resistance in endangered staghorn corals.</title>
        <authorList>
            <person name="Vollmer S.V."/>
            <person name="Selwyn J.D."/>
            <person name="Despard B.A."/>
            <person name="Roesel C.L."/>
        </authorList>
    </citation>
    <scope>NUCLEOTIDE SEQUENCE</scope>
    <source>
        <strain evidence="14">K2</strain>
    </source>
</reference>
<evidence type="ECO:0000313" key="14">
    <source>
        <dbReference type="EMBL" id="KAK2574043.1"/>
    </source>
</evidence>
<gene>
    <name evidence="14" type="ORF">P5673_000164</name>
</gene>
<dbReference type="InterPro" id="IPR036322">
    <property type="entry name" value="WD40_repeat_dom_sf"/>
</dbReference>
<keyword evidence="2" id="KW-0813">Transport</keyword>
<dbReference type="InterPro" id="IPR015943">
    <property type="entry name" value="WD40/YVTN_repeat-like_dom_sf"/>
</dbReference>
<evidence type="ECO:0000256" key="8">
    <source>
        <dbReference type="ARBA" id="ARBA00022927"/>
    </source>
</evidence>
<reference evidence="14" key="1">
    <citation type="journal article" date="2023" name="G3 (Bethesda)">
        <title>Whole genome assembly and annotation of the endangered Caribbean coral Acropora cervicornis.</title>
        <authorList>
            <person name="Selwyn J.D."/>
            <person name="Vollmer S.V."/>
        </authorList>
    </citation>
    <scope>NUCLEOTIDE SEQUENCE</scope>
    <source>
        <strain evidence="14">K2</strain>
    </source>
</reference>
<feature type="repeat" description="WD" evidence="11">
    <location>
        <begin position="166"/>
        <end position="207"/>
    </location>
</feature>
<dbReference type="Pfam" id="PF00400">
    <property type="entry name" value="WD40"/>
    <property type="match status" value="1"/>
</dbReference>
<keyword evidence="5" id="KW-0677">Repeat</keyword>
<evidence type="ECO:0000256" key="7">
    <source>
        <dbReference type="ARBA" id="ARBA00022892"/>
    </source>
</evidence>
<dbReference type="InterPro" id="IPR045260">
    <property type="entry name" value="Sec12-like"/>
</dbReference>
<evidence type="ECO:0000256" key="4">
    <source>
        <dbReference type="ARBA" id="ARBA00022692"/>
    </source>
</evidence>
<dbReference type="InterPro" id="IPR001680">
    <property type="entry name" value="WD40_rpt"/>
</dbReference>
<keyword evidence="10 13" id="KW-0472">Membrane</keyword>
<dbReference type="GO" id="GO:0006888">
    <property type="term" value="P:endoplasmic reticulum to Golgi vesicle-mediated transport"/>
    <property type="evidence" value="ECO:0007669"/>
    <property type="project" value="TreeGrafter"/>
</dbReference>
<keyword evidence="12" id="KW-0175">Coiled coil</keyword>
<proteinExistence type="predicted"/>
<keyword evidence="6" id="KW-0256">Endoplasmic reticulum</keyword>
<dbReference type="Proteomes" id="UP001249851">
    <property type="component" value="Unassembled WGS sequence"/>
</dbReference>
<dbReference type="AlphaFoldDB" id="A0AAD9R718"/>
<sequence>MPFTTLETTNFPLYAVNTLDREHFLIAGGGGSAKTGVPNAMNIYKLGRSGKNLKATLIHNFEAGRRPIMNCAIHPTSNTLAVGMDNKCQILELDIKEETQNVEKAKGKSKILTKEKAKKFVIKELQSAVTVSANDADEKDDDIGFQKVVRFTSDGSYIVTECTHDIKAHATDVDDLDVHPNSNQFVTCSRDTTAYVWKLQEGKKQFQLHFSVNDQDNFFRIRACRFGCDEKENVFLFTINVPAKFNRKSPSPSYLVKWDCTKWLPQLSQVVGMEPLTQMAVSGNGVFLGVGTAEGDISVFIAWNLALLTTLKGVHNIFVTGLEFLPDSPLVNDQLQNEFALLSISADNACKVTTLKKRSEYSLWWILLGFLALLYLTFLVLAYAGLDL</sequence>
<dbReference type="SMART" id="SM00320">
    <property type="entry name" value="WD40"/>
    <property type="match status" value="3"/>
</dbReference>
<evidence type="ECO:0000256" key="5">
    <source>
        <dbReference type="ARBA" id="ARBA00022737"/>
    </source>
</evidence>